<dbReference type="SUPFAM" id="SSF52172">
    <property type="entry name" value="CheY-like"/>
    <property type="match status" value="1"/>
</dbReference>
<evidence type="ECO:0000313" key="3">
    <source>
        <dbReference type="EMBL" id="GAH23079.1"/>
    </source>
</evidence>
<dbReference type="PANTHER" id="PTHR44591:SF3">
    <property type="entry name" value="RESPONSE REGULATORY DOMAIN-CONTAINING PROTEIN"/>
    <property type="match status" value="1"/>
</dbReference>
<keyword evidence="1" id="KW-0597">Phosphoprotein</keyword>
<dbReference type="AlphaFoldDB" id="X1F122"/>
<dbReference type="EMBL" id="BARU01003362">
    <property type="protein sequence ID" value="GAH23079.1"/>
    <property type="molecule type" value="Genomic_DNA"/>
</dbReference>
<feature type="non-terminal residue" evidence="3">
    <location>
        <position position="68"/>
    </location>
</feature>
<name>X1F122_9ZZZZ</name>
<dbReference type="Gene3D" id="3.40.50.2300">
    <property type="match status" value="1"/>
</dbReference>
<comment type="caution">
    <text evidence="3">The sequence shown here is derived from an EMBL/GenBank/DDBJ whole genome shotgun (WGS) entry which is preliminary data.</text>
</comment>
<proteinExistence type="predicted"/>
<feature type="domain" description="Response regulatory" evidence="2">
    <location>
        <begin position="4"/>
        <end position="68"/>
    </location>
</feature>
<evidence type="ECO:0000256" key="1">
    <source>
        <dbReference type="ARBA" id="ARBA00022553"/>
    </source>
</evidence>
<protein>
    <recommendedName>
        <fullName evidence="2">Response regulatory domain-containing protein</fullName>
    </recommendedName>
</protein>
<reference evidence="3" key="1">
    <citation type="journal article" date="2014" name="Front. Microbiol.">
        <title>High frequency of phylogenetically diverse reductive dehalogenase-homologous genes in deep subseafloor sedimentary metagenomes.</title>
        <authorList>
            <person name="Kawai M."/>
            <person name="Futagami T."/>
            <person name="Toyoda A."/>
            <person name="Takaki Y."/>
            <person name="Nishi S."/>
            <person name="Hori S."/>
            <person name="Arai W."/>
            <person name="Tsubouchi T."/>
            <person name="Morono Y."/>
            <person name="Uchiyama I."/>
            <person name="Ito T."/>
            <person name="Fujiyama A."/>
            <person name="Inagaki F."/>
            <person name="Takami H."/>
        </authorList>
    </citation>
    <scope>NUCLEOTIDE SEQUENCE</scope>
    <source>
        <strain evidence="3">Expedition CK06-06</strain>
    </source>
</reference>
<dbReference type="InterPro" id="IPR011006">
    <property type="entry name" value="CheY-like_superfamily"/>
</dbReference>
<dbReference type="InterPro" id="IPR050595">
    <property type="entry name" value="Bact_response_regulator"/>
</dbReference>
<gene>
    <name evidence="3" type="ORF">S03H2_07330</name>
</gene>
<dbReference type="PANTHER" id="PTHR44591">
    <property type="entry name" value="STRESS RESPONSE REGULATOR PROTEIN 1"/>
    <property type="match status" value="1"/>
</dbReference>
<sequence>MPPKILIIEDDKFLRELITQKLVKEDFEISEAVDGEEGIKKIKEEKPDLVLLDLILPGIDGFEVLSRM</sequence>
<organism evidence="3">
    <name type="scientific">marine sediment metagenome</name>
    <dbReference type="NCBI Taxonomy" id="412755"/>
    <lineage>
        <taxon>unclassified sequences</taxon>
        <taxon>metagenomes</taxon>
        <taxon>ecological metagenomes</taxon>
    </lineage>
</organism>
<accession>X1F122</accession>
<evidence type="ECO:0000259" key="2">
    <source>
        <dbReference type="PROSITE" id="PS50110"/>
    </source>
</evidence>
<dbReference type="Pfam" id="PF00072">
    <property type="entry name" value="Response_reg"/>
    <property type="match status" value="1"/>
</dbReference>
<dbReference type="GO" id="GO:0000160">
    <property type="term" value="P:phosphorelay signal transduction system"/>
    <property type="evidence" value="ECO:0007669"/>
    <property type="project" value="InterPro"/>
</dbReference>
<dbReference type="PROSITE" id="PS50110">
    <property type="entry name" value="RESPONSE_REGULATORY"/>
    <property type="match status" value="1"/>
</dbReference>
<dbReference type="InterPro" id="IPR001789">
    <property type="entry name" value="Sig_transdc_resp-reg_receiver"/>
</dbReference>